<evidence type="ECO:0000256" key="1">
    <source>
        <dbReference type="SAM" id="SignalP"/>
    </source>
</evidence>
<dbReference type="PROSITE" id="PS51257">
    <property type="entry name" value="PROKAR_LIPOPROTEIN"/>
    <property type="match status" value="1"/>
</dbReference>
<dbReference type="PIRSF" id="PIRSF002741">
    <property type="entry name" value="MppA"/>
    <property type="match status" value="1"/>
</dbReference>
<protein>
    <submittedName>
        <fullName evidence="3">ABC transporter substrate-binding protein</fullName>
    </submittedName>
</protein>
<feature type="signal peptide" evidence="1">
    <location>
        <begin position="1"/>
        <end position="34"/>
    </location>
</feature>
<dbReference type="EMBL" id="JAIXCQ010000006">
    <property type="protein sequence ID" value="MCA5893774.1"/>
    <property type="molecule type" value="Genomic_DNA"/>
</dbReference>
<organism evidence="3 4">
    <name type="scientific">Isoptericola luteus</name>
    <dbReference type="NCBI Taxonomy" id="2879484"/>
    <lineage>
        <taxon>Bacteria</taxon>
        <taxon>Bacillati</taxon>
        <taxon>Actinomycetota</taxon>
        <taxon>Actinomycetes</taxon>
        <taxon>Micrococcales</taxon>
        <taxon>Promicromonosporaceae</taxon>
        <taxon>Isoptericola</taxon>
    </lineage>
</organism>
<evidence type="ECO:0000313" key="4">
    <source>
        <dbReference type="Proteomes" id="UP001319870"/>
    </source>
</evidence>
<dbReference type="InterPro" id="IPR006311">
    <property type="entry name" value="TAT_signal"/>
</dbReference>
<dbReference type="CDD" id="cd08509">
    <property type="entry name" value="PBP2_TmCBP_oligosaccharides_like"/>
    <property type="match status" value="1"/>
</dbReference>
<dbReference type="PANTHER" id="PTHR30290:SF82">
    <property type="entry name" value="ABC-TYPE DIPEPTIDE_OLIGOPEPTIDE TRANSPORT SYSTEM, PERIPLASMIC COMPONENT"/>
    <property type="match status" value="1"/>
</dbReference>
<dbReference type="InterPro" id="IPR030678">
    <property type="entry name" value="Peptide/Ni-bd"/>
</dbReference>
<dbReference type="PANTHER" id="PTHR30290">
    <property type="entry name" value="PERIPLASMIC BINDING COMPONENT OF ABC TRANSPORTER"/>
    <property type="match status" value="1"/>
</dbReference>
<gene>
    <name evidence="3" type="ORF">LEP48_10485</name>
</gene>
<keyword evidence="1" id="KW-0732">Signal</keyword>
<feature type="domain" description="Solute-binding protein family 5" evidence="2">
    <location>
        <begin position="95"/>
        <end position="462"/>
    </location>
</feature>
<dbReference type="Gene3D" id="3.10.105.10">
    <property type="entry name" value="Dipeptide-binding Protein, Domain 3"/>
    <property type="match status" value="1"/>
</dbReference>
<keyword evidence="4" id="KW-1185">Reference proteome</keyword>
<proteinExistence type="predicted"/>
<comment type="caution">
    <text evidence="3">The sequence shown here is derived from an EMBL/GenBank/DDBJ whole genome shotgun (WGS) entry which is preliminary data.</text>
</comment>
<dbReference type="InterPro" id="IPR000914">
    <property type="entry name" value="SBP_5_dom"/>
</dbReference>
<dbReference type="InterPro" id="IPR039424">
    <property type="entry name" value="SBP_5"/>
</dbReference>
<name>A0ABS7ZFH9_9MICO</name>
<evidence type="ECO:0000259" key="2">
    <source>
        <dbReference type="Pfam" id="PF00496"/>
    </source>
</evidence>
<reference evidence="3 4" key="1">
    <citation type="submission" date="2021-09" db="EMBL/GenBank/DDBJ databases">
        <title>Isoptericola luteus sp. nov., a novel bacterium isolated from Harbin, the capital city of Heilongjiang province.</title>
        <authorList>
            <person name="Li J."/>
        </authorList>
    </citation>
    <scope>NUCLEOTIDE SEQUENCE [LARGE SCALE GENOMIC DNA]</scope>
    <source>
        <strain evidence="3 4">NEAU-Y5</strain>
    </source>
</reference>
<dbReference type="Gene3D" id="3.40.190.10">
    <property type="entry name" value="Periplasmic binding protein-like II"/>
    <property type="match status" value="1"/>
</dbReference>
<dbReference type="Proteomes" id="UP001319870">
    <property type="component" value="Unassembled WGS sequence"/>
</dbReference>
<evidence type="ECO:0000313" key="3">
    <source>
        <dbReference type="EMBL" id="MCA5893774.1"/>
    </source>
</evidence>
<dbReference type="SUPFAM" id="SSF53850">
    <property type="entry name" value="Periplasmic binding protein-like II"/>
    <property type="match status" value="1"/>
</dbReference>
<dbReference type="Pfam" id="PF00496">
    <property type="entry name" value="SBP_bac_5"/>
    <property type="match status" value="1"/>
</dbReference>
<accession>A0ABS7ZFH9</accession>
<dbReference type="Gene3D" id="3.90.76.10">
    <property type="entry name" value="Dipeptide-binding Protein, Domain 1"/>
    <property type="match status" value="1"/>
</dbReference>
<dbReference type="RefSeq" id="WP_225565541.1">
    <property type="nucleotide sequence ID" value="NZ_JAIXCQ010000006.1"/>
</dbReference>
<feature type="chain" id="PRO_5046190228" evidence="1">
    <location>
        <begin position="35"/>
        <end position="571"/>
    </location>
</feature>
<sequence length="571" mass="60927">MTDMTPRTTRRRVLAAVAAATAAALALTACSGGAGGTGGGSSAPGDKDASITVFNGSTGTINENWNPFSPTALQPTLGVIYEPLFWYNLAETSDPTPLLATGAEWNDDGSELTVTTREGVTWSDGEPFTAGDVAFTFNLLQKTPELNTSGTAATAEATDDTHVTLTFPEPDSFMQEAQVLGNQAIVPEHVWSGIDDPITTINPEPVGTGPYTLKEFSSQSYVLQKNESYWIEGKPSVQEVRYISLDTADAASASLLAGEVDWMSSFLPGLDQMLEGNEHISYVNTPALTTSIFTCSNADLGCEGPQTDPAVRQAMYWALDREQLNQLAGGGFAGTGSPTLLLPERDTDWIADPAHATTPAGADVAKANQILDDAGWEAGDDGIRAKDGERLSMTIQTVSGWSDYISLNDTMKQQLAEVGIELEPTQLAWNEWNDNQVKGSYQLSLDSIGLGASDNPYYTYNGKYLSANSAKVGEQASGGNYARYSNPKVDAAITAAASTSDEAEQKAQYAIVQEEIVTDLPYVPIYINSTLTEFNNATVTGWPSNDDKYAFAASWKAWDNGIVLKTIQPAG</sequence>
<dbReference type="PROSITE" id="PS51318">
    <property type="entry name" value="TAT"/>
    <property type="match status" value="1"/>
</dbReference>